<feature type="region of interest" description="Disordered" evidence="5">
    <location>
        <begin position="1"/>
        <end position="22"/>
    </location>
</feature>
<dbReference type="AlphaFoldDB" id="A0A5B9QFY3"/>
<dbReference type="EMBL" id="CP042913">
    <property type="protein sequence ID" value="QEG33251.1"/>
    <property type="molecule type" value="Genomic_DNA"/>
</dbReference>
<evidence type="ECO:0000313" key="6">
    <source>
        <dbReference type="EMBL" id="QEG33251.1"/>
    </source>
</evidence>
<name>A0A5B9QFY3_9BACT</name>
<organism evidence="6 7">
    <name type="scientific">Bythopirellula goksoeyrii</name>
    <dbReference type="NCBI Taxonomy" id="1400387"/>
    <lineage>
        <taxon>Bacteria</taxon>
        <taxon>Pseudomonadati</taxon>
        <taxon>Planctomycetota</taxon>
        <taxon>Planctomycetia</taxon>
        <taxon>Pirellulales</taxon>
        <taxon>Lacipirellulaceae</taxon>
        <taxon>Bythopirellula</taxon>
    </lineage>
</organism>
<dbReference type="Gene3D" id="1.10.10.10">
    <property type="entry name" value="Winged helix-like DNA-binding domain superfamily/Winged helix DNA-binding domain"/>
    <property type="match status" value="2"/>
</dbReference>
<evidence type="ECO:0000256" key="5">
    <source>
        <dbReference type="SAM" id="MobiDB-lite"/>
    </source>
</evidence>
<keyword evidence="2" id="KW-0132">Cell division</keyword>
<keyword evidence="4" id="KW-0131">Cell cycle</keyword>
<feature type="compositionally biased region" description="Polar residues" evidence="5">
    <location>
        <begin position="1"/>
        <end position="12"/>
    </location>
</feature>
<evidence type="ECO:0000256" key="3">
    <source>
        <dbReference type="ARBA" id="ARBA00022829"/>
    </source>
</evidence>
<accession>A0A5B9QFY3</accession>
<evidence type="ECO:0000256" key="1">
    <source>
        <dbReference type="ARBA" id="ARBA00022490"/>
    </source>
</evidence>
<evidence type="ECO:0000256" key="2">
    <source>
        <dbReference type="ARBA" id="ARBA00022618"/>
    </source>
</evidence>
<dbReference type="RefSeq" id="WP_148072045.1">
    <property type="nucleotide sequence ID" value="NZ_CP042913.1"/>
</dbReference>
<dbReference type="InterPro" id="IPR036390">
    <property type="entry name" value="WH_DNA-bd_sf"/>
</dbReference>
<dbReference type="InterPro" id="IPR005234">
    <property type="entry name" value="ScpB_csome_segregation"/>
</dbReference>
<dbReference type="PANTHER" id="PTHR34298:SF2">
    <property type="entry name" value="SEGREGATION AND CONDENSATION PROTEIN B"/>
    <property type="match status" value="1"/>
</dbReference>
<keyword evidence="3" id="KW-0159">Chromosome partition</keyword>
<keyword evidence="7" id="KW-1185">Reference proteome</keyword>
<evidence type="ECO:0000256" key="4">
    <source>
        <dbReference type="ARBA" id="ARBA00023306"/>
    </source>
</evidence>
<dbReference type="Pfam" id="PF04079">
    <property type="entry name" value="SMC_ScpB"/>
    <property type="match status" value="1"/>
</dbReference>
<reference evidence="6 7" key="1">
    <citation type="submission" date="2019-08" db="EMBL/GenBank/DDBJ databases">
        <title>Deep-cultivation of Planctomycetes and their phenomic and genomic characterization uncovers novel biology.</title>
        <authorList>
            <person name="Wiegand S."/>
            <person name="Jogler M."/>
            <person name="Boedeker C."/>
            <person name="Pinto D."/>
            <person name="Vollmers J."/>
            <person name="Rivas-Marin E."/>
            <person name="Kohn T."/>
            <person name="Peeters S.H."/>
            <person name="Heuer A."/>
            <person name="Rast P."/>
            <person name="Oberbeckmann S."/>
            <person name="Bunk B."/>
            <person name="Jeske O."/>
            <person name="Meyerdierks A."/>
            <person name="Storesund J.E."/>
            <person name="Kallscheuer N."/>
            <person name="Luecker S."/>
            <person name="Lage O.M."/>
            <person name="Pohl T."/>
            <person name="Merkel B.J."/>
            <person name="Hornburger P."/>
            <person name="Mueller R.-W."/>
            <person name="Bruemmer F."/>
            <person name="Labrenz M."/>
            <person name="Spormann A.M."/>
            <person name="Op den Camp H."/>
            <person name="Overmann J."/>
            <person name="Amann R."/>
            <person name="Jetten M.S.M."/>
            <person name="Mascher T."/>
            <person name="Medema M.H."/>
            <person name="Devos D.P."/>
            <person name="Kaster A.-K."/>
            <person name="Ovreas L."/>
            <person name="Rohde M."/>
            <person name="Galperin M.Y."/>
            <person name="Jogler C."/>
        </authorList>
    </citation>
    <scope>NUCLEOTIDE SEQUENCE [LARGE SCALE GENOMIC DNA]</scope>
    <source>
        <strain evidence="6 7">Pr1d</strain>
    </source>
</reference>
<dbReference type="SUPFAM" id="SSF46785">
    <property type="entry name" value="Winged helix' DNA-binding domain"/>
    <property type="match status" value="2"/>
</dbReference>
<dbReference type="GO" id="GO:0051304">
    <property type="term" value="P:chromosome separation"/>
    <property type="evidence" value="ECO:0007669"/>
    <property type="project" value="InterPro"/>
</dbReference>
<dbReference type="GO" id="GO:0051301">
    <property type="term" value="P:cell division"/>
    <property type="evidence" value="ECO:0007669"/>
    <property type="project" value="UniProtKB-KW"/>
</dbReference>
<dbReference type="OrthoDB" id="211906at2"/>
<dbReference type="KEGG" id="bgok:Pr1d_05120"/>
<dbReference type="InterPro" id="IPR036388">
    <property type="entry name" value="WH-like_DNA-bd_sf"/>
</dbReference>
<proteinExistence type="predicted"/>
<protein>
    <recommendedName>
        <fullName evidence="8">Segregation and condensation protein B</fullName>
    </recommendedName>
</protein>
<sequence length="250" mass="27555">MSKSPQTDSGKNSADKVAAPEDAASRFSLQRLSAAFARLTASDSGEPADPEATNRELAQSLDEVQQGQSDDACEKQVLSPRMIVEGMLFVGQEDGRPLSNRSMAAHIRDVSPQEVDSLIEELNEVYAETNCCYRIVSEGAGYRMQLSAEQEAVRQRLSGNTRQVRLSPHAIEVLSIVAYRQPVSAEDVAKVRGSRSTALLNQLIRRGLLQLDRPTENANGRVYRTTDRFNHLLNIKSPAELPQSEDLDDN</sequence>
<gene>
    <name evidence="6" type="ORF">Pr1d_05120</name>
</gene>
<evidence type="ECO:0008006" key="8">
    <source>
        <dbReference type="Google" id="ProtNLM"/>
    </source>
</evidence>
<dbReference type="Proteomes" id="UP000323917">
    <property type="component" value="Chromosome"/>
</dbReference>
<keyword evidence="1" id="KW-0963">Cytoplasm</keyword>
<evidence type="ECO:0000313" key="7">
    <source>
        <dbReference type="Proteomes" id="UP000323917"/>
    </source>
</evidence>
<dbReference type="PANTHER" id="PTHR34298">
    <property type="entry name" value="SEGREGATION AND CONDENSATION PROTEIN B"/>
    <property type="match status" value="1"/>
</dbReference>